<accession>A0A520X679</accession>
<comment type="caution">
    <text evidence="2">The sequence shown here is derived from an EMBL/GenBank/DDBJ whole genome shotgun (WGS) entry which is preliminary data.</text>
</comment>
<dbReference type="Pfam" id="PF19864">
    <property type="entry name" value="Radical_SAM_N2"/>
    <property type="match status" value="1"/>
</dbReference>
<sequence length="583" mass="66117">MKDYKFNNPARRNPAYRDIGGLYDIYLRSERNRLANLNRANAYLKAVMVFPNYYGVAMSNLGFLRAYELINRSGFMSCDRAFMQDDLSKGVISLETRRRLKDYDFIFFSLSYENDFVNILSILSAEKIPFLSKDRNENFPLIMAGGVIAFLNPEPVAPIFDLMFIGEAEAIFPDFFEKIKSKNKPDKYEIINSSAGIKGIYVPSEYDFIFDPKNPYILNEIKIANGFPKRVARRWTDENLSFSSSVITTEFSELSNINMIEIERGCKRGCRFCSAGFIYLPLRESTIDAVNEAISATGENEKAGFVGFGTMDGKNIAKIMRFSLDSGRNFSLSSVRFDCLDENNLDMIKESGIKTVTIGIETGSERLKKMLNKVLSNENIITSVGDIVKRGITGIKLYFMFGLPYENKDDMDDTVKLVKTILKEFISASKANKRIGKLTASFSPFVPKAWTPLQWENFEDLKILRKKASYIANGLRNMPNLDVNINSLNAAFTEAFFARGSRLSTDILVYSFLNKTSIKKAAEDKGLRMDGFIRKIGTGELLPWDIIDQGVTKRYLLEEYKRALNLKTTPQCFEGCKRCGVCA</sequence>
<gene>
    <name evidence="2" type="ORF">EVJ48_10065</name>
</gene>
<dbReference type="CDD" id="cd01335">
    <property type="entry name" value="Radical_SAM"/>
    <property type="match status" value="1"/>
</dbReference>
<dbReference type="SUPFAM" id="SSF102114">
    <property type="entry name" value="Radical SAM enzymes"/>
    <property type="match status" value="1"/>
</dbReference>
<dbReference type="GO" id="GO:0003824">
    <property type="term" value="F:catalytic activity"/>
    <property type="evidence" value="ECO:0007669"/>
    <property type="project" value="InterPro"/>
</dbReference>
<protein>
    <submittedName>
        <fullName evidence="2">Radical SAM protein</fullName>
    </submittedName>
</protein>
<dbReference type="SFLD" id="SFLDG01082">
    <property type="entry name" value="B12-binding_domain_containing"/>
    <property type="match status" value="1"/>
</dbReference>
<reference evidence="2 3" key="1">
    <citation type="submission" date="2019-01" db="EMBL/GenBank/DDBJ databases">
        <title>Insights into ecological role of a new deltaproteobacterial order Candidatus Sinidesulfobacterales (Sva0485) by metagenomics and metatranscriptomics.</title>
        <authorList>
            <person name="Tan S."/>
            <person name="Liu J."/>
            <person name="Fang Y."/>
            <person name="Hedlund B."/>
            <person name="Lian Z.-H."/>
            <person name="Huang L.-Y."/>
            <person name="Li J.-T."/>
            <person name="Huang L.-N."/>
            <person name="Li W.-J."/>
            <person name="Jiang H.-C."/>
            <person name="Dong H.-L."/>
            <person name="Shu W.-S."/>
        </authorList>
    </citation>
    <scope>NUCLEOTIDE SEQUENCE [LARGE SCALE GENOMIC DNA]</scope>
    <source>
        <strain evidence="2">AP4</strain>
    </source>
</reference>
<dbReference type="SMART" id="SM00729">
    <property type="entry name" value="Elp3"/>
    <property type="match status" value="1"/>
</dbReference>
<proteinExistence type="predicted"/>
<dbReference type="Gene3D" id="3.80.30.20">
    <property type="entry name" value="tm_1862 like domain"/>
    <property type="match status" value="1"/>
</dbReference>
<evidence type="ECO:0000313" key="3">
    <source>
        <dbReference type="Proteomes" id="UP000322454"/>
    </source>
</evidence>
<dbReference type="SFLD" id="SFLDS00029">
    <property type="entry name" value="Radical_SAM"/>
    <property type="match status" value="1"/>
</dbReference>
<dbReference type="InterPro" id="IPR006638">
    <property type="entry name" value="Elp3/MiaA/NifB-like_rSAM"/>
</dbReference>
<organism evidence="2 3">
    <name type="scientific">Candidatus Acidulodesulfobacterium acidiphilum</name>
    <dbReference type="NCBI Taxonomy" id="2597224"/>
    <lineage>
        <taxon>Bacteria</taxon>
        <taxon>Deltaproteobacteria</taxon>
        <taxon>Candidatus Acidulodesulfobacterales</taxon>
        <taxon>Candidatus Acidulodesulfobacterium</taxon>
    </lineage>
</organism>
<name>A0A520X679_9DELT</name>
<dbReference type="PROSITE" id="PS51918">
    <property type="entry name" value="RADICAL_SAM"/>
    <property type="match status" value="1"/>
</dbReference>
<dbReference type="PANTHER" id="PTHR42731:SF5">
    <property type="entry name" value="RADICAL SAM DOMAIN PROTEIN"/>
    <property type="match status" value="1"/>
</dbReference>
<dbReference type="GO" id="GO:0051536">
    <property type="term" value="F:iron-sulfur cluster binding"/>
    <property type="evidence" value="ECO:0007669"/>
    <property type="project" value="InterPro"/>
</dbReference>
<evidence type="ECO:0000259" key="1">
    <source>
        <dbReference type="PROSITE" id="PS51918"/>
    </source>
</evidence>
<dbReference type="EMBL" id="SHMQ01000055">
    <property type="protein sequence ID" value="RZV36724.1"/>
    <property type="molecule type" value="Genomic_DNA"/>
</dbReference>
<dbReference type="Gene3D" id="3.40.50.280">
    <property type="entry name" value="Cobalamin-binding domain"/>
    <property type="match status" value="1"/>
</dbReference>
<dbReference type="InterPro" id="IPR045784">
    <property type="entry name" value="Radical_SAM_N2"/>
</dbReference>
<dbReference type="InterPro" id="IPR007197">
    <property type="entry name" value="rSAM"/>
</dbReference>
<dbReference type="InterPro" id="IPR023404">
    <property type="entry name" value="rSAM_horseshoe"/>
</dbReference>
<dbReference type="AlphaFoldDB" id="A0A520X679"/>
<feature type="domain" description="Radical SAM core" evidence="1">
    <location>
        <begin position="252"/>
        <end position="482"/>
    </location>
</feature>
<dbReference type="InterPro" id="IPR058240">
    <property type="entry name" value="rSAM_sf"/>
</dbReference>
<dbReference type="Proteomes" id="UP000322454">
    <property type="component" value="Unassembled WGS sequence"/>
</dbReference>
<dbReference type="Pfam" id="PF04055">
    <property type="entry name" value="Radical_SAM"/>
    <property type="match status" value="1"/>
</dbReference>
<dbReference type="PANTHER" id="PTHR42731">
    <property type="entry name" value="SLL1084 PROTEIN"/>
    <property type="match status" value="1"/>
</dbReference>
<evidence type="ECO:0000313" key="2">
    <source>
        <dbReference type="EMBL" id="RZV36724.1"/>
    </source>
</evidence>